<sequence length="558" mass="64966">MDKSKSGKKSRYKNFFNYSKNNFRKNWLLSIFFSIFSIFSILLLLFLWQLNKKFDTPIYNFPNQQITIVKKNGHAFKNEEIKEIENLKSVTSVSKGESILEFGGFSNSDSFGFNSSPTWIKSVDINSFSKNNMKNYVNFQGRFLEKDNEIIVSQDFANLKDVKIGDTIEYKYKIPDVLANQDPIIHSEKFKIVGTVGYINTSSDFHILISNNGYKNLVKNIFNFSKKFLIQDKTGENNETDFAKFLIQNLSFYGIKKEISKNSQFPKITEYKQFNFIKNFSLDNNVKTPKSGKIPAKNNEILVNQKLIDLFKQKLNLNLNIGDEINFKLQNPNFLFFNDQLFTFKISGIFDSDEASQILFNKNVVQVFDNALDDNLPFKLDIFHNPGENPAQNLLSKLEKKGYEPIKKLKYETHVGVAEIWLVILGVLIMIILLISSFFAYGFGLKQLKINSLIIDGFSANENKKMVIKKINSHWFFILTLVFLTSFLLFFLSTQLPFFNHYLENRPKNYIIGRISLDLFWISLVYLTFSTIIFEATIYFKYWKNFVKIKNVASTKRL</sequence>
<protein>
    <submittedName>
        <fullName evidence="2">Uncharacterized protein</fullName>
    </submittedName>
</protein>
<keyword evidence="3" id="KW-1185">Reference proteome</keyword>
<feature type="transmembrane region" description="Helical" evidence="1">
    <location>
        <begin position="27"/>
        <end position="48"/>
    </location>
</feature>
<accession>A0A0A8E638</accession>
<feature type="transmembrane region" description="Helical" evidence="1">
    <location>
        <begin position="475"/>
        <end position="499"/>
    </location>
</feature>
<organism evidence="2 3">
    <name type="scientific">Mesomycoplasma flocculare ATCC 27399</name>
    <dbReference type="NCBI Taxonomy" id="743971"/>
    <lineage>
        <taxon>Bacteria</taxon>
        <taxon>Bacillati</taxon>
        <taxon>Mycoplasmatota</taxon>
        <taxon>Mycoplasmoidales</taxon>
        <taxon>Metamycoplasmataceae</taxon>
        <taxon>Mesomycoplasma</taxon>
    </lineage>
</organism>
<feature type="transmembrane region" description="Helical" evidence="1">
    <location>
        <begin position="420"/>
        <end position="443"/>
    </location>
</feature>
<evidence type="ECO:0000313" key="2">
    <source>
        <dbReference type="EMBL" id="AJC49695.1"/>
    </source>
</evidence>
<dbReference type="AlphaFoldDB" id="A0A0A8E638"/>
<dbReference type="KEGG" id="mfq:MYF_00695"/>
<evidence type="ECO:0000313" key="3">
    <source>
        <dbReference type="Proteomes" id="UP000031129"/>
    </source>
</evidence>
<dbReference type="EMBL" id="CP007585">
    <property type="protein sequence ID" value="AJC49695.1"/>
    <property type="molecule type" value="Genomic_DNA"/>
</dbReference>
<gene>
    <name evidence="2" type="ORF">MYF_00695</name>
</gene>
<dbReference type="HOGENOM" id="CLU_490755_0_0_14"/>
<evidence type="ECO:0000256" key="1">
    <source>
        <dbReference type="SAM" id="Phobius"/>
    </source>
</evidence>
<keyword evidence="1" id="KW-0472">Membrane</keyword>
<keyword evidence="1" id="KW-1133">Transmembrane helix</keyword>
<name>A0A0A8E638_MESFC</name>
<proteinExistence type="predicted"/>
<feature type="transmembrane region" description="Helical" evidence="1">
    <location>
        <begin position="519"/>
        <end position="540"/>
    </location>
</feature>
<keyword evidence="1" id="KW-0812">Transmembrane</keyword>
<reference evidence="2 3" key="1">
    <citation type="journal article" date="2015" name="Genome Announc.">
        <title>Complete Genome Sequence of Mycoplasma flocculare Strain Ms42T (ATCC 27399T).</title>
        <authorList>
            <person name="Calcutt M.J."/>
            <person name="Foecking M.F."/>
            <person name="Heidari M.B."/>
            <person name="McIntosh M.A."/>
        </authorList>
    </citation>
    <scope>NUCLEOTIDE SEQUENCE [LARGE SCALE GENOMIC DNA]</scope>
    <source>
        <strain evidence="3">ATCC 27399</strain>
    </source>
</reference>
<dbReference type="Proteomes" id="UP000031129">
    <property type="component" value="Chromosome"/>
</dbReference>